<evidence type="ECO:0000313" key="2">
    <source>
        <dbReference type="Proteomes" id="UP001612741"/>
    </source>
</evidence>
<dbReference type="RefSeq" id="WP_397086990.1">
    <property type="nucleotide sequence ID" value="NZ_JBITGY010000009.1"/>
</dbReference>
<gene>
    <name evidence="1" type="ORF">ACIBG2_31900</name>
</gene>
<dbReference type="EMBL" id="JBITGY010000009">
    <property type="protein sequence ID" value="MFI6502022.1"/>
    <property type="molecule type" value="Genomic_DNA"/>
</dbReference>
<organism evidence="1 2">
    <name type="scientific">Nonomuraea typhae</name>
    <dbReference type="NCBI Taxonomy" id="2603600"/>
    <lineage>
        <taxon>Bacteria</taxon>
        <taxon>Bacillati</taxon>
        <taxon>Actinomycetota</taxon>
        <taxon>Actinomycetes</taxon>
        <taxon>Streptosporangiales</taxon>
        <taxon>Streptosporangiaceae</taxon>
        <taxon>Nonomuraea</taxon>
    </lineage>
</organism>
<accession>A0ABW7Z245</accession>
<evidence type="ECO:0000313" key="1">
    <source>
        <dbReference type="EMBL" id="MFI6502022.1"/>
    </source>
</evidence>
<dbReference type="Proteomes" id="UP001612741">
    <property type="component" value="Unassembled WGS sequence"/>
</dbReference>
<name>A0ABW7Z245_9ACTN</name>
<keyword evidence="2" id="KW-1185">Reference proteome</keyword>
<evidence type="ECO:0008006" key="3">
    <source>
        <dbReference type="Google" id="ProtNLM"/>
    </source>
</evidence>
<protein>
    <recommendedName>
        <fullName evidence="3">DUF1876 domain-containing protein</fullName>
    </recommendedName>
</protein>
<sequence length="103" mass="11231">MSIDLAPYTYVTLSMTPEDRPALDVSFYSAELWVRGGVIEERRPYLAISTREANVSVSTSGPVTDADLETARKLAARAALYLADCERLHTAQTTPPPSQDEAA</sequence>
<proteinExistence type="predicted"/>
<comment type="caution">
    <text evidence="1">The sequence shown here is derived from an EMBL/GenBank/DDBJ whole genome shotgun (WGS) entry which is preliminary data.</text>
</comment>
<reference evidence="1 2" key="1">
    <citation type="submission" date="2024-10" db="EMBL/GenBank/DDBJ databases">
        <title>The Natural Products Discovery Center: Release of the First 8490 Sequenced Strains for Exploring Actinobacteria Biosynthetic Diversity.</title>
        <authorList>
            <person name="Kalkreuter E."/>
            <person name="Kautsar S.A."/>
            <person name="Yang D."/>
            <person name="Bader C.D."/>
            <person name="Teijaro C.N."/>
            <person name="Fluegel L."/>
            <person name="Davis C.M."/>
            <person name="Simpson J.R."/>
            <person name="Lauterbach L."/>
            <person name="Steele A.D."/>
            <person name="Gui C."/>
            <person name="Meng S."/>
            <person name="Li G."/>
            <person name="Viehrig K."/>
            <person name="Ye F."/>
            <person name="Su P."/>
            <person name="Kiefer A.F."/>
            <person name="Nichols A."/>
            <person name="Cepeda A.J."/>
            <person name="Yan W."/>
            <person name="Fan B."/>
            <person name="Jiang Y."/>
            <person name="Adhikari A."/>
            <person name="Zheng C.-J."/>
            <person name="Schuster L."/>
            <person name="Cowan T.M."/>
            <person name="Smanski M.J."/>
            <person name="Chevrette M.G."/>
            <person name="De Carvalho L.P.S."/>
            <person name="Shen B."/>
        </authorList>
    </citation>
    <scope>NUCLEOTIDE SEQUENCE [LARGE SCALE GENOMIC DNA]</scope>
    <source>
        <strain evidence="1 2">NPDC050545</strain>
    </source>
</reference>